<evidence type="ECO:0000256" key="1">
    <source>
        <dbReference type="ARBA" id="ARBA00004496"/>
    </source>
</evidence>
<dbReference type="CDD" id="cd07957">
    <property type="entry name" value="Anticodon_Ia_Met"/>
    <property type="match status" value="1"/>
</dbReference>
<keyword evidence="15" id="KW-1185">Reference proteome</keyword>
<dbReference type="PROSITE" id="PS00178">
    <property type="entry name" value="AA_TRNA_LIGASE_I"/>
    <property type="match status" value="1"/>
</dbReference>
<evidence type="ECO:0000256" key="11">
    <source>
        <dbReference type="ARBA" id="ARBA00068817"/>
    </source>
</evidence>
<evidence type="ECO:0000256" key="5">
    <source>
        <dbReference type="ARBA" id="ARBA00022741"/>
    </source>
</evidence>
<dbReference type="InterPro" id="IPR001412">
    <property type="entry name" value="aa-tRNA-synth_I_CS"/>
</dbReference>
<dbReference type="Proteomes" id="UP000612746">
    <property type="component" value="Unassembled WGS sequence"/>
</dbReference>
<evidence type="ECO:0000259" key="13">
    <source>
        <dbReference type="Pfam" id="PF09334"/>
    </source>
</evidence>
<feature type="domain" description="Methionyl/Leucyl tRNA synthetase" evidence="13">
    <location>
        <begin position="31"/>
        <end position="401"/>
    </location>
</feature>
<dbReference type="Gene3D" id="2.170.220.10">
    <property type="match status" value="1"/>
</dbReference>
<dbReference type="InterPro" id="IPR009080">
    <property type="entry name" value="tRNAsynth_Ia_anticodon-bd"/>
</dbReference>
<dbReference type="Pfam" id="PF09334">
    <property type="entry name" value="tRNA-synt_1g"/>
    <property type="match status" value="1"/>
</dbReference>
<dbReference type="Gene3D" id="3.40.50.620">
    <property type="entry name" value="HUPs"/>
    <property type="match status" value="1"/>
</dbReference>
<accession>A0A8H7UBH5</accession>
<evidence type="ECO:0000256" key="3">
    <source>
        <dbReference type="ARBA" id="ARBA00012838"/>
    </source>
</evidence>
<dbReference type="InterPro" id="IPR041872">
    <property type="entry name" value="Anticodon_Met"/>
</dbReference>
<keyword evidence="6 12" id="KW-0067">ATP-binding</keyword>
<dbReference type="FunFam" id="2.170.220.10:FF:000001">
    <property type="entry name" value="methionine--tRNA ligase, mitochondrial"/>
    <property type="match status" value="1"/>
</dbReference>
<keyword evidence="7 12" id="KW-0648">Protein biosynthesis</keyword>
<dbReference type="InterPro" id="IPR033911">
    <property type="entry name" value="MetRS_core"/>
</dbReference>
<evidence type="ECO:0000256" key="7">
    <source>
        <dbReference type="ARBA" id="ARBA00022917"/>
    </source>
</evidence>
<dbReference type="PRINTS" id="PR01041">
    <property type="entry name" value="TRNASYNTHMET"/>
</dbReference>
<dbReference type="SUPFAM" id="SSF52374">
    <property type="entry name" value="Nucleotidylyl transferase"/>
    <property type="match status" value="1"/>
</dbReference>
<dbReference type="GO" id="GO:0006431">
    <property type="term" value="P:methionyl-tRNA aminoacylation"/>
    <property type="evidence" value="ECO:0007669"/>
    <property type="project" value="InterPro"/>
</dbReference>
<comment type="caution">
    <text evidence="14">The sequence shown here is derived from an EMBL/GenBank/DDBJ whole genome shotgun (WGS) entry which is preliminary data.</text>
</comment>
<evidence type="ECO:0000256" key="12">
    <source>
        <dbReference type="RuleBase" id="RU363039"/>
    </source>
</evidence>
<keyword evidence="4 12" id="KW-0436">Ligase</keyword>
<organism evidence="14 15">
    <name type="scientific">Umbelopsis vinacea</name>
    <dbReference type="NCBI Taxonomy" id="44442"/>
    <lineage>
        <taxon>Eukaryota</taxon>
        <taxon>Fungi</taxon>
        <taxon>Fungi incertae sedis</taxon>
        <taxon>Mucoromycota</taxon>
        <taxon>Mucoromycotina</taxon>
        <taxon>Umbelopsidomycetes</taxon>
        <taxon>Umbelopsidales</taxon>
        <taxon>Umbelopsidaceae</taxon>
        <taxon>Umbelopsis</taxon>
    </lineage>
</organism>
<dbReference type="GO" id="GO:0005524">
    <property type="term" value="F:ATP binding"/>
    <property type="evidence" value="ECO:0007669"/>
    <property type="project" value="UniProtKB-KW"/>
</dbReference>
<evidence type="ECO:0000256" key="6">
    <source>
        <dbReference type="ARBA" id="ARBA00022840"/>
    </source>
</evidence>
<dbReference type="InterPro" id="IPR014729">
    <property type="entry name" value="Rossmann-like_a/b/a_fold"/>
</dbReference>
<evidence type="ECO:0000256" key="10">
    <source>
        <dbReference type="ARBA" id="ARBA00047364"/>
    </source>
</evidence>
<dbReference type="InterPro" id="IPR023457">
    <property type="entry name" value="Met-tRNA_synth_2"/>
</dbReference>
<comment type="catalytic activity">
    <reaction evidence="10">
        <text>tRNA(Met) + L-methionine + ATP = L-methionyl-tRNA(Met) + AMP + diphosphate</text>
        <dbReference type="Rhea" id="RHEA:13481"/>
        <dbReference type="Rhea" id="RHEA-COMP:9667"/>
        <dbReference type="Rhea" id="RHEA-COMP:9698"/>
        <dbReference type="ChEBI" id="CHEBI:30616"/>
        <dbReference type="ChEBI" id="CHEBI:33019"/>
        <dbReference type="ChEBI" id="CHEBI:57844"/>
        <dbReference type="ChEBI" id="CHEBI:78442"/>
        <dbReference type="ChEBI" id="CHEBI:78530"/>
        <dbReference type="ChEBI" id="CHEBI:456215"/>
        <dbReference type="EC" id="6.1.1.10"/>
    </reaction>
</comment>
<protein>
    <recommendedName>
        <fullName evidence="11">Probable methionine--tRNA ligase, mitochondrial</fullName>
        <ecNumber evidence="3">6.1.1.10</ecNumber>
    </recommendedName>
    <alternativeName>
        <fullName evidence="9">Methionyl-tRNA synthetase</fullName>
    </alternativeName>
</protein>
<dbReference type="OrthoDB" id="24670at2759"/>
<dbReference type="GO" id="GO:0005739">
    <property type="term" value="C:mitochondrion"/>
    <property type="evidence" value="ECO:0007669"/>
    <property type="project" value="UniProtKB-ARBA"/>
</dbReference>
<dbReference type="EC" id="6.1.1.10" evidence="3"/>
<dbReference type="SUPFAM" id="SSF47323">
    <property type="entry name" value="Anticodon-binding domain of a subclass of class I aminoacyl-tRNA synthetases"/>
    <property type="match status" value="1"/>
</dbReference>
<comment type="similarity">
    <text evidence="2 12">Belongs to the class-I aminoacyl-tRNA synthetase family.</text>
</comment>
<evidence type="ECO:0000256" key="9">
    <source>
        <dbReference type="ARBA" id="ARBA00030904"/>
    </source>
</evidence>
<keyword evidence="8 12" id="KW-0030">Aminoacyl-tRNA synthetase</keyword>
<dbReference type="InterPro" id="IPR015413">
    <property type="entry name" value="Methionyl/Leucyl_tRNA_Synth"/>
</dbReference>
<evidence type="ECO:0000256" key="8">
    <source>
        <dbReference type="ARBA" id="ARBA00023146"/>
    </source>
</evidence>
<dbReference type="PANTHER" id="PTHR43326:SF1">
    <property type="entry name" value="METHIONINE--TRNA LIGASE, MITOCHONDRIAL"/>
    <property type="match status" value="1"/>
</dbReference>
<dbReference type="NCBIfam" id="TIGR00398">
    <property type="entry name" value="metG"/>
    <property type="match status" value="1"/>
</dbReference>
<reference evidence="14" key="1">
    <citation type="submission" date="2020-12" db="EMBL/GenBank/DDBJ databases">
        <title>Metabolic potential, ecology and presence of endohyphal bacteria is reflected in genomic diversity of Mucoromycotina.</title>
        <authorList>
            <person name="Muszewska A."/>
            <person name="Okrasinska A."/>
            <person name="Steczkiewicz K."/>
            <person name="Drgas O."/>
            <person name="Orlowska M."/>
            <person name="Perlinska-Lenart U."/>
            <person name="Aleksandrzak-Piekarczyk T."/>
            <person name="Szatraj K."/>
            <person name="Zielenkiewicz U."/>
            <person name="Pilsyk S."/>
            <person name="Malc E."/>
            <person name="Mieczkowski P."/>
            <person name="Kruszewska J.S."/>
            <person name="Biernat P."/>
            <person name="Pawlowska J."/>
        </authorList>
    </citation>
    <scope>NUCLEOTIDE SEQUENCE</scope>
    <source>
        <strain evidence="14">WA0000051536</strain>
    </source>
</reference>
<keyword evidence="5 12" id="KW-0547">Nucleotide-binding</keyword>
<sequence>MRAPVVFARVHSLVGCNKAFQRRWQHTKPFYITTPIFYPNAAPHIGHLYSAVIADSIKRYYQLKGETALLLTGTDEHGLKIQQAAAANDMEPIVFCDQISQRFKVRLMDLADKANIQYTTFMRTTEARHHKAVAKIWSILEENGYIYKGKHEGWYSISDEAFYTSGQVQEAVDEKTGKKVMVSVETGQPVEWTVEENYKFKLSACQDDLRAWLSSNPTAVVPQNRMREVQSWIDMGLADLSISRPRSRLTWGIQVPNDPDHTIYVWLDALVNYITATGYPWADNQEGIKNGWPADVHIVGKDIVRFHAIYWPAFLMAANLPLPKQIVAHAHWTMNKQKMSKSRGNVVEPMAAMDYFGVDPVRYYLLRDGGLADDGDYSHEAVMVRYKKDLAGQLGNLLARCTAPALIPSGMVPVYNENAVTKDDHVLQDQLKALPDLFCDRFEDHEYGKALQAIFDVLSEANRHFTDNQPWNLIKDPEQKARLNQVLFYSVESCRMAGILLQCVMPEKSDGILNRLGVDIKERTLAQAHFGTGWPTMEQHRQLGISHSPVIFPRIK</sequence>
<name>A0A8H7UBH5_9FUNG</name>
<evidence type="ECO:0000256" key="2">
    <source>
        <dbReference type="ARBA" id="ARBA00005594"/>
    </source>
</evidence>
<proteinExistence type="inferred from homology"/>
<evidence type="ECO:0000313" key="15">
    <source>
        <dbReference type="Proteomes" id="UP000612746"/>
    </source>
</evidence>
<dbReference type="AlphaFoldDB" id="A0A8H7UBH5"/>
<evidence type="ECO:0000313" key="14">
    <source>
        <dbReference type="EMBL" id="KAG2179451.1"/>
    </source>
</evidence>
<dbReference type="EMBL" id="JAEPRA010000010">
    <property type="protein sequence ID" value="KAG2179451.1"/>
    <property type="molecule type" value="Genomic_DNA"/>
</dbReference>
<dbReference type="InterPro" id="IPR014758">
    <property type="entry name" value="Met-tRNA_synth"/>
</dbReference>
<gene>
    <name evidence="14" type="ORF">INT44_006297</name>
</gene>
<evidence type="ECO:0000256" key="4">
    <source>
        <dbReference type="ARBA" id="ARBA00022598"/>
    </source>
</evidence>
<dbReference type="CDD" id="cd00814">
    <property type="entry name" value="MetRS_core"/>
    <property type="match status" value="1"/>
</dbReference>
<dbReference type="PANTHER" id="PTHR43326">
    <property type="entry name" value="METHIONYL-TRNA SYNTHETASE"/>
    <property type="match status" value="1"/>
</dbReference>
<comment type="subcellular location">
    <subcellularLocation>
        <location evidence="1">Cytoplasm</location>
    </subcellularLocation>
</comment>
<dbReference type="GO" id="GO:0004825">
    <property type="term" value="F:methionine-tRNA ligase activity"/>
    <property type="evidence" value="ECO:0007669"/>
    <property type="project" value="UniProtKB-EC"/>
</dbReference>
<dbReference type="Gene3D" id="1.10.730.10">
    <property type="entry name" value="Isoleucyl-tRNA Synthetase, Domain 1"/>
    <property type="match status" value="1"/>
</dbReference>